<evidence type="ECO:0000256" key="9">
    <source>
        <dbReference type="SAM" id="Phobius"/>
    </source>
</evidence>
<feature type="transmembrane region" description="Helical" evidence="9">
    <location>
        <begin position="251"/>
        <end position="270"/>
    </location>
</feature>
<dbReference type="GO" id="GO:0005637">
    <property type="term" value="C:nuclear inner membrane"/>
    <property type="evidence" value="ECO:0007669"/>
    <property type="project" value="UniProtKB-SubCell"/>
</dbReference>
<dbReference type="InterPro" id="IPR019358">
    <property type="entry name" value="NEMP_fam"/>
</dbReference>
<keyword evidence="5 9" id="KW-1133">Transmembrane helix</keyword>
<dbReference type="PANTHER" id="PTHR13598">
    <property type="entry name" value="AT07567P-RELATED"/>
    <property type="match status" value="1"/>
</dbReference>
<dbReference type="PANTHER" id="PTHR13598:SF1">
    <property type="entry name" value="AT07567P-RELATED"/>
    <property type="match status" value="1"/>
</dbReference>
<gene>
    <name evidence="11" type="ORF">P5673_005204</name>
</gene>
<dbReference type="AlphaFoldDB" id="A0AAD9QZM9"/>
<feature type="transmembrane region" description="Helical" evidence="9">
    <location>
        <begin position="56"/>
        <end position="79"/>
    </location>
</feature>
<sequence>MFTSGFRLWLKNVGCLSSLLRTLASRVHRVSRDVCISQSKGTLYASIHQVPTVKAANIMASNALVSLLVLSFIFWVALAHTCEYINMTRLPYNSSRFNHAIAVCLHGDELSLTHLWDSVKVELNFDETDVHTYEADSCDALDPDNRTWGSVLQSMVKGSNVIDNLVFKLSPFKTSCFAVDGKLFNARWSAKLYALDWPFPAAFFTGLIIFYNAERLSRNTLFFYSSGVSLGVIMSLLVVVYILHRMVPWRGGAYAVLIGGISYRVHYFFFPPKHQFLSLEEYILQGSEETRLALEDLREYCNSPDCNAWKTISRLRHPQRFAEFVSTGQHILEEEAKSHEDDPASWLTSDEDDDDGGDDHSIDS</sequence>
<evidence type="ECO:0000313" key="11">
    <source>
        <dbReference type="EMBL" id="KAK2570399.1"/>
    </source>
</evidence>
<reference evidence="11" key="1">
    <citation type="journal article" date="2023" name="G3 (Bethesda)">
        <title>Whole genome assembly and annotation of the endangered Caribbean coral Acropora cervicornis.</title>
        <authorList>
            <person name="Selwyn J.D."/>
            <person name="Vollmer S.V."/>
        </authorList>
    </citation>
    <scope>NUCLEOTIDE SEQUENCE</scope>
    <source>
        <strain evidence="11">K2</strain>
    </source>
</reference>
<dbReference type="Proteomes" id="UP001249851">
    <property type="component" value="Unassembled WGS sequence"/>
</dbReference>
<feature type="signal peptide" evidence="10">
    <location>
        <begin position="1"/>
        <end position="24"/>
    </location>
</feature>
<evidence type="ECO:0000256" key="1">
    <source>
        <dbReference type="ARBA" id="ARBA00004575"/>
    </source>
</evidence>
<evidence type="ECO:0000256" key="6">
    <source>
        <dbReference type="ARBA" id="ARBA00023136"/>
    </source>
</evidence>
<comment type="subcellular location">
    <subcellularLocation>
        <location evidence="1">Nucleus inner membrane</location>
        <topology evidence="1">Multi-pass membrane protein</topology>
        <orientation evidence="1">Nucleoplasmic side</orientation>
    </subcellularLocation>
</comment>
<evidence type="ECO:0000313" key="12">
    <source>
        <dbReference type="Proteomes" id="UP001249851"/>
    </source>
</evidence>
<feature type="transmembrane region" description="Helical" evidence="9">
    <location>
        <begin position="223"/>
        <end position="244"/>
    </location>
</feature>
<feature type="region of interest" description="Disordered" evidence="8">
    <location>
        <begin position="333"/>
        <end position="364"/>
    </location>
</feature>
<evidence type="ECO:0000256" key="8">
    <source>
        <dbReference type="SAM" id="MobiDB-lite"/>
    </source>
</evidence>
<keyword evidence="12" id="KW-1185">Reference proteome</keyword>
<reference evidence="11" key="2">
    <citation type="journal article" date="2023" name="Science">
        <title>Genomic signatures of disease resistance in endangered staghorn corals.</title>
        <authorList>
            <person name="Vollmer S.V."/>
            <person name="Selwyn J.D."/>
            <person name="Despard B.A."/>
            <person name="Roesel C.L."/>
        </authorList>
    </citation>
    <scope>NUCLEOTIDE SEQUENCE</scope>
    <source>
        <strain evidence="11">K2</strain>
    </source>
</reference>
<proteinExistence type="inferred from homology"/>
<keyword evidence="6 9" id="KW-0472">Membrane</keyword>
<keyword evidence="3 9" id="KW-0812">Transmembrane</keyword>
<comment type="similarity">
    <text evidence="2">Belongs to the NEMP family.</text>
</comment>
<feature type="chain" id="PRO_5041907417" evidence="10">
    <location>
        <begin position="25"/>
        <end position="364"/>
    </location>
</feature>
<evidence type="ECO:0000256" key="7">
    <source>
        <dbReference type="ARBA" id="ARBA00023242"/>
    </source>
</evidence>
<keyword evidence="7" id="KW-0539">Nucleus</keyword>
<dbReference type="Pfam" id="PF10225">
    <property type="entry name" value="NEMP"/>
    <property type="match status" value="2"/>
</dbReference>
<accession>A0AAD9QZM9</accession>
<evidence type="ECO:0000256" key="4">
    <source>
        <dbReference type="ARBA" id="ARBA00022729"/>
    </source>
</evidence>
<protein>
    <submittedName>
        <fullName evidence="11">Nuclear envelope integral membrane protein 1</fullName>
    </submittedName>
</protein>
<evidence type="ECO:0000256" key="5">
    <source>
        <dbReference type="ARBA" id="ARBA00022989"/>
    </source>
</evidence>
<evidence type="ECO:0000256" key="2">
    <source>
        <dbReference type="ARBA" id="ARBA00005748"/>
    </source>
</evidence>
<keyword evidence="4 10" id="KW-0732">Signal</keyword>
<evidence type="ECO:0000256" key="3">
    <source>
        <dbReference type="ARBA" id="ARBA00022692"/>
    </source>
</evidence>
<feature type="compositionally biased region" description="Basic and acidic residues" evidence="8">
    <location>
        <begin position="333"/>
        <end position="342"/>
    </location>
</feature>
<feature type="transmembrane region" description="Helical" evidence="9">
    <location>
        <begin position="192"/>
        <end position="211"/>
    </location>
</feature>
<organism evidence="11 12">
    <name type="scientific">Acropora cervicornis</name>
    <name type="common">Staghorn coral</name>
    <dbReference type="NCBI Taxonomy" id="6130"/>
    <lineage>
        <taxon>Eukaryota</taxon>
        <taxon>Metazoa</taxon>
        <taxon>Cnidaria</taxon>
        <taxon>Anthozoa</taxon>
        <taxon>Hexacorallia</taxon>
        <taxon>Scleractinia</taxon>
        <taxon>Astrocoeniina</taxon>
        <taxon>Acroporidae</taxon>
        <taxon>Acropora</taxon>
    </lineage>
</organism>
<evidence type="ECO:0000256" key="10">
    <source>
        <dbReference type="SAM" id="SignalP"/>
    </source>
</evidence>
<name>A0AAD9QZM9_ACRCE</name>
<comment type="caution">
    <text evidence="11">The sequence shown here is derived from an EMBL/GenBank/DDBJ whole genome shotgun (WGS) entry which is preliminary data.</text>
</comment>
<dbReference type="EMBL" id="JARQWQ010000008">
    <property type="protein sequence ID" value="KAK2570399.1"/>
    <property type="molecule type" value="Genomic_DNA"/>
</dbReference>